<dbReference type="Gene3D" id="1.20.120.450">
    <property type="entry name" value="dinb family like domain"/>
    <property type="match status" value="1"/>
</dbReference>
<comment type="similarity">
    <text evidence="1">Belongs to the DinB family.</text>
</comment>
<proteinExistence type="inferred from homology"/>
<name>A0A934PSR9_9SPHI</name>
<keyword evidence="2" id="KW-0479">Metal-binding</keyword>
<protein>
    <submittedName>
        <fullName evidence="3">DinB family protein</fullName>
    </submittedName>
</protein>
<keyword evidence="4" id="KW-1185">Reference proteome</keyword>
<comment type="caution">
    <text evidence="3">The sequence shown here is derived from an EMBL/GenBank/DDBJ whole genome shotgun (WGS) entry which is preliminary data.</text>
</comment>
<organism evidence="3 4">
    <name type="scientific">Mucilaginibacter segetis</name>
    <dbReference type="NCBI Taxonomy" id="2793071"/>
    <lineage>
        <taxon>Bacteria</taxon>
        <taxon>Pseudomonadati</taxon>
        <taxon>Bacteroidota</taxon>
        <taxon>Sphingobacteriia</taxon>
        <taxon>Sphingobacteriales</taxon>
        <taxon>Sphingobacteriaceae</taxon>
        <taxon>Mucilaginibacter</taxon>
    </lineage>
</organism>
<evidence type="ECO:0000313" key="4">
    <source>
        <dbReference type="Proteomes" id="UP000613193"/>
    </source>
</evidence>
<gene>
    <name evidence="3" type="ORF">I5M19_08755</name>
</gene>
<evidence type="ECO:0000256" key="1">
    <source>
        <dbReference type="ARBA" id="ARBA00008635"/>
    </source>
</evidence>
<dbReference type="Pfam" id="PF05163">
    <property type="entry name" value="DinB"/>
    <property type="match status" value="1"/>
</dbReference>
<dbReference type="RefSeq" id="WP_200065824.1">
    <property type="nucleotide sequence ID" value="NZ_JAEHFW010000001.1"/>
</dbReference>
<evidence type="ECO:0000313" key="3">
    <source>
        <dbReference type="EMBL" id="MBK0379394.1"/>
    </source>
</evidence>
<dbReference type="InterPro" id="IPR007837">
    <property type="entry name" value="DinB"/>
</dbReference>
<accession>A0A934PSR9</accession>
<dbReference type="Proteomes" id="UP000613193">
    <property type="component" value="Unassembled WGS sequence"/>
</dbReference>
<evidence type="ECO:0000256" key="2">
    <source>
        <dbReference type="ARBA" id="ARBA00022723"/>
    </source>
</evidence>
<dbReference type="InterPro" id="IPR034660">
    <property type="entry name" value="DinB/YfiT-like"/>
</dbReference>
<dbReference type="SUPFAM" id="SSF109854">
    <property type="entry name" value="DinB/YfiT-like putative metalloenzymes"/>
    <property type="match status" value="1"/>
</dbReference>
<reference evidence="3" key="1">
    <citation type="submission" date="2020-12" db="EMBL/GenBank/DDBJ databases">
        <title>Bacterial novel species Mucilaginibacter sp. SD-g isolated from soil.</title>
        <authorList>
            <person name="Jung H.-Y."/>
        </authorList>
    </citation>
    <scope>NUCLEOTIDE SEQUENCE</scope>
    <source>
        <strain evidence="3">SD-g</strain>
    </source>
</reference>
<sequence length="172" mass="19491">MLIEAIEEYIEVTDTFINTLSKFTEDNFNKQALNSSWTAAQVAQHILKSQIGIPACLIGNTIPAKRQADEKKDMLAGIFLDFNAKYKSPSYILPDDAPHEKTIMLAGLKEIFDKIKLTAETLNDDFVCLDFDTNAFGPLTRLEILYLSIYHIIRHERQADVIYQSLTHQGPV</sequence>
<dbReference type="AlphaFoldDB" id="A0A934PSR9"/>
<dbReference type="EMBL" id="JAEHFW010000001">
    <property type="protein sequence ID" value="MBK0379394.1"/>
    <property type="molecule type" value="Genomic_DNA"/>
</dbReference>